<keyword evidence="3" id="KW-1185">Reference proteome</keyword>
<proteinExistence type="predicted"/>
<dbReference type="Proteomes" id="UP000295083">
    <property type="component" value="Unassembled WGS sequence"/>
</dbReference>
<reference evidence="2 3" key="1">
    <citation type="submission" date="2018-11" db="EMBL/GenBank/DDBJ databases">
        <title>Genome sequence and assembly of Colletotrichum spinosum.</title>
        <authorList>
            <person name="Gan P."/>
            <person name="Shirasu K."/>
        </authorList>
    </citation>
    <scope>NUCLEOTIDE SEQUENCE [LARGE SCALE GENOMIC DNA]</scope>
    <source>
        <strain evidence="2 3">CBS 515.97</strain>
    </source>
</reference>
<gene>
    <name evidence="2" type="ORF">C8035_v002540</name>
</gene>
<name>A0A4R8QB98_9PEZI</name>
<sequence>MSSAAALPEEPLRRSGSGSGPRPGPGSDADADLLWASCFFARSACRICLGHGTGWLGRTRNQVPDGGWDENETLIIRMAAQVDWLTAFLRKAQLRRASLRACENRRSIVASYHGGIQQFWEAAVTYARCRQR</sequence>
<evidence type="ECO:0000313" key="2">
    <source>
        <dbReference type="EMBL" id="TDZ34770.1"/>
    </source>
</evidence>
<comment type="caution">
    <text evidence="2">The sequence shown here is derived from an EMBL/GenBank/DDBJ whole genome shotgun (WGS) entry which is preliminary data.</text>
</comment>
<dbReference type="AlphaFoldDB" id="A0A4R8QB98"/>
<organism evidence="2 3">
    <name type="scientific">Colletotrichum spinosum</name>
    <dbReference type="NCBI Taxonomy" id="1347390"/>
    <lineage>
        <taxon>Eukaryota</taxon>
        <taxon>Fungi</taxon>
        <taxon>Dikarya</taxon>
        <taxon>Ascomycota</taxon>
        <taxon>Pezizomycotina</taxon>
        <taxon>Sordariomycetes</taxon>
        <taxon>Hypocreomycetidae</taxon>
        <taxon>Glomerellales</taxon>
        <taxon>Glomerellaceae</taxon>
        <taxon>Colletotrichum</taxon>
        <taxon>Colletotrichum orbiculare species complex</taxon>
    </lineage>
</organism>
<accession>A0A4R8QB98</accession>
<protein>
    <submittedName>
        <fullName evidence="2">Uncharacterized protein</fullName>
    </submittedName>
</protein>
<evidence type="ECO:0000256" key="1">
    <source>
        <dbReference type="SAM" id="MobiDB-lite"/>
    </source>
</evidence>
<evidence type="ECO:0000313" key="3">
    <source>
        <dbReference type="Proteomes" id="UP000295083"/>
    </source>
</evidence>
<feature type="region of interest" description="Disordered" evidence="1">
    <location>
        <begin position="1"/>
        <end position="28"/>
    </location>
</feature>
<dbReference type="EMBL" id="QAPG01000050">
    <property type="protein sequence ID" value="TDZ34770.1"/>
    <property type="molecule type" value="Genomic_DNA"/>
</dbReference>